<organism evidence="2 3">
    <name type="scientific">Colletotrichum kahawae</name>
    <name type="common">Coffee berry disease fungus</name>
    <dbReference type="NCBI Taxonomy" id="34407"/>
    <lineage>
        <taxon>Eukaryota</taxon>
        <taxon>Fungi</taxon>
        <taxon>Dikarya</taxon>
        <taxon>Ascomycota</taxon>
        <taxon>Pezizomycotina</taxon>
        <taxon>Sordariomycetes</taxon>
        <taxon>Hypocreomycetidae</taxon>
        <taxon>Glomerellales</taxon>
        <taxon>Glomerellaceae</taxon>
        <taxon>Colletotrichum</taxon>
        <taxon>Colletotrichum gloeosporioides species complex</taxon>
    </lineage>
</organism>
<evidence type="ECO:0000313" key="2">
    <source>
        <dbReference type="EMBL" id="KAK2763577.1"/>
    </source>
</evidence>
<dbReference type="AlphaFoldDB" id="A0AAE0D7P3"/>
<name>A0AAE0D7P3_COLKA</name>
<keyword evidence="1" id="KW-0732">Signal</keyword>
<protein>
    <submittedName>
        <fullName evidence="2">Uncharacterized protein</fullName>
    </submittedName>
</protein>
<dbReference type="PROSITE" id="PS51257">
    <property type="entry name" value="PROKAR_LIPOPROTEIN"/>
    <property type="match status" value="1"/>
</dbReference>
<gene>
    <name evidence="2" type="ORF">CKAH01_15969</name>
</gene>
<accession>A0AAE0D7P3</accession>
<sequence length="96" mass="10010">MKITSLVSFLAVAVAMAQACDYCECQKPDGSHCCVAHANSQTCDEVCKSAVYSLSSNGDRLYCNAAGASNCISAASYSGRSRCIVCIFYSSVVVGS</sequence>
<keyword evidence="3" id="KW-1185">Reference proteome</keyword>
<feature type="chain" id="PRO_5042030589" evidence="1">
    <location>
        <begin position="20"/>
        <end position="96"/>
    </location>
</feature>
<dbReference type="EMBL" id="VYYT01000144">
    <property type="protein sequence ID" value="KAK2763577.1"/>
    <property type="molecule type" value="Genomic_DNA"/>
</dbReference>
<evidence type="ECO:0000256" key="1">
    <source>
        <dbReference type="SAM" id="SignalP"/>
    </source>
</evidence>
<comment type="caution">
    <text evidence="2">The sequence shown here is derived from an EMBL/GenBank/DDBJ whole genome shotgun (WGS) entry which is preliminary data.</text>
</comment>
<feature type="signal peptide" evidence="1">
    <location>
        <begin position="1"/>
        <end position="19"/>
    </location>
</feature>
<proteinExistence type="predicted"/>
<evidence type="ECO:0000313" key="3">
    <source>
        <dbReference type="Proteomes" id="UP001281614"/>
    </source>
</evidence>
<reference evidence="2" key="1">
    <citation type="submission" date="2023-02" db="EMBL/GenBank/DDBJ databases">
        <title>Colletotrichum kahawae CIFC_Que2 genome sequencing and assembly.</title>
        <authorList>
            <person name="Baroncelli R."/>
        </authorList>
    </citation>
    <scope>NUCLEOTIDE SEQUENCE</scope>
    <source>
        <strain evidence="2">CIFC_Que2</strain>
    </source>
</reference>
<dbReference type="Proteomes" id="UP001281614">
    <property type="component" value="Unassembled WGS sequence"/>
</dbReference>